<dbReference type="RefSeq" id="WP_108985081.1">
    <property type="nucleotide sequence ID" value="NZ_BFBR01000005.1"/>
</dbReference>
<feature type="region of interest" description="Disordered" evidence="4">
    <location>
        <begin position="136"/>
        <end position="155"/>
    </location>
</feature>
<dbReference type="AlphaFoldDB" id="A0A2P2EAY0"/>
<keyword evidence="3" id="KW-0378">Hydrolase</keyword>
<evidence type="ECO:0000256" key="3">
    <source>
        <dbReference type="ARBA" id="ARBA00022801"/>
    </source>
</evidence>
<proteinExistence type="predicted"/>
<evidence type="ECO:0000256" key="1">
    <source>
        <dbReference type="ARBA" id="ARBA00022612"/>
    </source>
</evidence>
<keyword evidence="2" id="KW-0645">Protease</keyword>
<evidence type="ECO:0000313" key="7">
    <source>
        <dbReference type="Proteomes" id="UP000245086"/>
    </source>
</evidence>
<keyword evidence="1" id="KW-1188">Viral release from host cell</keyword>
<dbReference type="GO" id="GO:0006508">
    <property type="term" value="P:proteolysis"/>
    <property type="evidence" value="ECO:0007669"/>
    <property type="project" value="UniProtKB-KW"/>
</dbReference>
<evidence type="ECO:0000256" key="4">
    <source>
        <dbReference type="SAM" id="MobiDB-lite"/>
    </source>
</evidence>
<gene>
    <name evidence="6" type="ORF">PbB2_01892</name>
</gene>
<evidence type="ECO:0000256" key="2">
    <source>
        <dbReference type="ARBA" id="ARBA00022670"/>
    </source>
</evidence>
<dbReference type="GO" id="GO:0008233">
    <property type="term" value="F:peptidase activity"/>
    <property type="evidence" value="ECO:0007669"/>
    <property type="project" value="UniProtKB-KW"/>
</dbReference>
<dbReference type="EMBL" id="BFBR01000005">
    <property type="protein sequence ID" value="GBF58220.1"/>
    <property type="molecule type" value="Genomic_DNA"/>
</dbReference>
<accession>A0A2P2EAY0</accession>
<dbReference type="InterPro" id="IPR054613">
    <property type="entry name" value="Peptidase_S78_dom"/>
</dbReference>
<dbReference type="Proteomes" id="UP000245086">
    <property type="component" value="Unassembled WGS sequence"/>
</dbReference>
<evidence type="ECO:0000313" key="6">
    <source>
        <dbReference type="EMBL" id="GBF58220.1"/>
    </source>
</evidence>
<dbReference type="Pfam" id="PF04586">
    <property type="entry name" value="Peptidase_S78"/>
    <property type="match status" value="1"/>
</dbReference>
<dbReference type="NCBIfam" id="TIGR01543">
    <property type="entry name" value="proheadase_HK97"/>
    <property type="match status" value="1"/>
</dbReference>
<dbReference type="SUPFAM" id="SSF50789">
    <property type="entry name" value="Herpes virus serine proteinase, assemblin"/>
    <property type="match status" value="1"/>
</dbReference>
<sequence>MTSSLMIAGYASLFGQVDLAGDVVRHGAFAGSLQRLPAAAIRMLYQHDPDQPIGHWIEAFEDDVGLWMRGQIRVERPQIQTVANLVQSGLADGLSIGFRTLAFEPRPSGGRILTSIDLREVSIVTFPMLPRARFRVSSPTRTGPPARRVELASPL</sequence>
<comment type="caution">
    <text evidence="6">The sequence shown here is derived from an EMBL/GenBank/DDBJ whole genome shotgun (WGS) entry which is preliminary data.</text>
</comment>
<protein>
    <recommendedName>
        <fullName evidence="5">Prohead serine protease domain-containing protein</fullName>
    </recommendedName>
</protein>
<dbReference type="InterPro" id="IPR006433">
    <property type="entry name" value="Prohead_protease"/>
</dbReference>
<feature type="domain" description="Prohead serine protease" evidence="5">
    <location>
        <begin position="6"/>
        <end position="137"/>
    </location>
</feature>
<organism evidence="6 7">
    <name type="scientific">Candidatus Phycosocius bacilliformis</name>
    <dbReference type="NCBI Taxonomy" id="1445552"/>
    <lineage>
        <taxon>Bacteria</taxon>
        <taxon>Pseudomonadati</taxon>
        <taxon>Pseudomonadota</taxon>
        <taxon>Alphaproteobacteria</taxon>
        <taxon>Caulobacterales</taxon>
        <taxon>Caulobacterales incertae sedis</taxon>
        <taxon>Candidatus Phycosocius</taxon>
    </lineage>
</organism>
<dbReference type="OrthoDB" id="9804926at2"/>
<reference evidence="6 7" key="1">
    <citation type="journal article" date="2018" name="Genome Announc.">
        <title>Draft Genome Sequence of "Candidatus Phycosocius bacilliformis," an Alphaproteobacterial Ectosymbiont of the Hydrocarbon-Producing Green Alga Botryococcus braunii.</title>
        <authorList>
            <person name="Tanabe Y."/>
            <person name="Yamaguchi H."/>
            <person name="Watanabe M.M."/>
        </authorList>
    </citation>
    <scope>NUCLEOTIDE SEQUENCE [LARGE SCALE GENOMIC DNA]</scope>
    <source>
        <strain evidence="6 7">BOTRYCO-2</strain>
    </source>
</reference>
<name>A0A2P2EAY0_9PROT</name>
<keyword evidence="7" id="KW-1185">Reference proteome</keyword>
<evidence type="ECO:0000259" key="5">
    <source>
        <dbReference type="Pfam" id="PF04586"/>
    </source>
</evidence>